<keyword evidence="2" id="KW-1185">Reference proteome</keyword>
<evidence type="ECO:0000313" key="1">
    <source>
        <dbReference type="EMBL" id="MFK2876878.1"/>
    </source>
</evidence>
<dbReference type="RefSeq" id="WP_404612854.1">
    <property type="nucleotide sequence ID" value="NZ_JADIKK010000008.1"/>
</dbReference>
<evidence type="ECO:0000313" key="2">
    <source>
        <dbReference type="Proteomes" id="UP001620339"/>
    </source>
</evidence>
<organism evidence="1 2">
    <name type="scientific">Rhodanobacter hydrolyticus</name>
    <dbReference type="NCBI Taxonomy" id="2250595"/>
    <lineage>
        <taxon>Bacteria</taxon>
        <taxon>Pseudomonadati</taxon>
        <taxon>Pseudomonadota</taxon>
        <taxon>Gammaproteobacteria</taxon>
        <taxon>Lysobacterales</taxon>
        <taxon>Rhodanobacteraceae</taxon>
        <taxon>Rhodanobacter</taxon>
    </lineage>
</organism>
<protein>
    <submittedName>
        <fullName evidence="1">Uncharacterized protein</fullName>
    </submittedName>
</protein>
<comment type="caution">
    <text evidence="1">The sequence shown here is derived from an EMBL/GenBank/DDBJ whole genome shotgun (WGS) entry which is preliminary data.</text>
</comment>
<gene>
    <name evidence="1" type="ORF">ISP25_07350</name>
</gene>
<reference evidence="1 2" key="1">
    <citation type="submission" date="2020-10" db="EMBL/GenBank/DDBJ databases">
        <title>Phylogeny of dyella-like bacteria.</title>
        <authorList>
            <person name="Fu J."/>
        </authorList>
    </citation>
    <scope>NUCLEOTIDE SEQUENCE [LARGE SCALE GENOMIC DNA]</scope>
    <source>
        <strain evidence="1 2">KACC 19113</strain>
    </source>
</reference>
<dbReference type="Proteomes" id="UP001620339">
    <property type="component" value="Unassembled WGS sequence"/>
</dbReference>
<dbReference type="EMBL" id="JADIKK010000008">
    <property type="protein sequence ID" value="MFK2876878.1"/>
    <property type="molecule type" value="Genomic_DNA"/>
</dbReference>
<accession>A0ABW8J3T2</accession>
<name>A0ABW8J3T2_9GAMM</name>
<sequence length="63" mass="7160">MTQLNVQFSDSTESTIIAYFANAQDPTQYPNQSVIQASDIRWKTYFDEQSTWIQGLLVSPGNN</sequence>
<proteinExistence type="predicted"/>